<dbReference type="KEGG" id="moc:BB934_45620"/>
<organism evidence="1">
    <name type="scientific">Microvirga ossetica</name>
    <dbReference type="NCBI Taxonomy" id="1882682"/>
    <lineage>
        <taxon>Bacteria</taxon>
        <taxon>Pseudomonadati</taxon>
        <taxon>Pseudomonadota</taxon>
        <taxon>Alphaproteobacteria</taxon>
        <taxon>Hyphomicrobiales</taxon>
        <taxon>Methylobacteriaceae</taxon>
        <taxon>Microvirga</taxon>
    </lineage>
</organism>
<dbReference type="OrthoDB" id="119238at2"/>
<proteinExistence type="predicted"/>
<gene>
    <name evidence="1" type="ORF">BB934_45620</name>
</gene>
<geneLocation type="plasmid" evidence="1">
    <name>unnamed5</name>
</geneLocation>
<dbReference type="RefSeq" id="WP_099516273.1">
    <property type="nucleotide sequence ID" value="NZ_CP016621.1"/>
</dbReference>
<accession>A0A1B2EZZ0</accession>
<dbReference type="AlphaFoldDB" id="A0A1B2EZZ0"/>
<evidence type="ECO:0000313" key="1">
    <source>
        <dbReference type="EMBL" id="ANY85502.1"/>
    </source>
</evidence>
<keyword evidence="1" id="KW-0614">Plasmid</keyword>
<name>A0A1B2EZZ0_9HYPH</name>
<protein>
    <submittedName>
        <fullName evidence="1">Uncharacterized protein</fullName>
    </submittedName>
</protein>
<reference evidence="1" key="1">
    <citation type="submission" date="2016-07" db="EMBL/GenBank/DDBJ databases">
        <title>Microvirga ossetica sp. nov. a new species of rhizobia isolated from root nodules of the legume species Vicia alpestris Steven originated from North Ossetia region in the Caucasus.</title>
        <authorList>
            <person name="Safronova V.I."/>
            <person name="Kuznetsova I.G."/>
            <person name="Sazanova A.L."/>
            <person name="Belimov A."/>
            <person name="Andronov E."/>
            <person name="Osledkin Y.S."/>
            <person name="Onishchuk O.P."/>
            <person name="Kurchak O.N."/>
            <person name="Shaposhnikov A.I."/>
            <person name="Willems A."/>
            <person name="Tikhonovich I.A."/>
        </authorList>
    </citation>
    <scope>NUCLEOTIDE SEQUENCE [LARGE SCALE GENOMIC DNA]</scope>
    <source>
        <strain evidence="1">V5/3M</strain>
        <plasmid evidence="1">unnamed5</plasmid>
    </source>
</reference>
<dbReference type="EMBL" id="CP016621">
    <property type="protein sequence ID" value="ANY85502.1"/>
    <property type="molecule type" value="Genomic_DNA"/>
</dbReference>
<sequence>MSDYGSNARFICPNCQAVNVVWLSVPEPDYTAEKMSDMDSEGEDEVTCTSCGETFMGSAQDLCLIVR</sequence>